<proteinExistence type="predicted"/>
<dbReference type="Gramene" id="TuG1812G0200001294.01.T01">
    <property type="protein sequence ID" value="TuG1812G0200001294.01.T01"/>
    <property type="gene ID" value="TuG1812G0200001294.01"/>
</dbReference>
<evidence type="ECO:0000313" key="4">
    <source>
        <dbReference type="Proteomes" id="UP000015106"/>
    </source>
</evidence>
<dbReference type="Proteomes" id="UP000015106">
    <property type="component" value="Chromosome 2"/>
</dbReference>
<keyword evidence="2" id="KW-0472">Membrane</keyword>
<evidence type="ECO:0000256" key="2">
    <source>
        <dbReference type="SAM" id="Phobius"/>
    </source>
</evidence>
<keyword evidence="2" id="KW-0812">Transmembrane</keyword>
<feature type="compositionally biased region" description="Low complexity" evidence="1">
    <location>
        <begin position="65"/>
        <end position="80"/>
    </location>
</feature>
<organism evidence="3 4">
    <name type="scientific">Triticum urartu</name>
    <name type="common">Red wild einkorn</name>
    <name type="synonym">Crithodium urartu</name>
    <dbReference type="NCBI Taxonomy" id="4572"/>
    <lineage>
        <taxon>Eukaryota</taxon>
        <taxon>Viridiplantae</taxon>
        <taxon>Streptophyta</taxon>
        <taxon>Embryophyta</taxon>
        <taxon>Tracheophyta</taxon>
        <taxon>Spermatophyta</taxon>
        <taxon>Magnoliopsida</taxon>
        <taxon>Liliopsida</taxon>
        <taxon>Poales</taxon>
        <taxon>Poaceae</taxon>
        <taxon>BOP clade</taxon>
        <taxon>Pooideae</taxon>
        <taxon>Triticodae</taxon>
        <taxon>Triticeae</taxon>
        <taxon>Triticinae</taxon>
        <taxon>Triticum</taxon>
    </lineage>
</organism>
<dbReference type="AlphaFoldDB" id="A0A8R7TDN6"/>
<dbReference type="EnsemblPlants" id="TuG1812G0200001294.01.T01">
    <property type="protein sequence ID" value="TuG1812G0200001294.01.T01"/>
    <property type="gene ID" value="TuG1812G0200001294.01"/>
</dbReference>
<evidence type="ECO:0000313" key="3">
    <source>
        <dbReference type="EnsemblPlants" id="TuG1812G0200001294.01.T01"/>
    </source>
</evidence>
<protein>
    <submittedName>
        <fullName evidence="3">Uncharacterized protein</fullName>
    </submittedName>
</protein>
<reference evidence="3" key="2">
    <citation type="submission" date="2018-03" db="EMBL/GenBank/DDBJ databases">
        <title>The Triticum urartu genome reveals the dynamic nature of wheat genome evolution.</title>
        <authorList>
            <person name="Ling H."/>
            <person name="Ma B."/>
            <person name="Shi X."/>
            <person name="Liu H."/>
            <person name="Dong L."/>
            <person name="Sun H."/>
            <person name="Cao Y."/>
            <person name="Gao Q."/>
            <person name="Zheng S."/>
            <person name="Li Y."/>
            <person name="Yu Y."/>
            <person name="Du H."/>
            <person name="Qi M."/>
            <person name="Li Y."/>
            <person name="Yu H."/>
            <person name="Cui Y."/>
            <person name="Wang N."/>
            <person name="Chen C."/>
            <person name="Wu H."/>
            <person name="Zhao Y."/>
            <person name="Zhang J."/>
            <person name="Li Y."/>
            <person name="Zhou W."/>
            <person name="Zhang B."/>
            <person name="Hu W."/>
            <person name="Eijk M."/>
            <person name="Tang J."/>
            <person name="Witsenboer H."/>
            <person name="Zhao S."/>
            <person name="Li Z."/>
            <person name="Zhang A."/>
            <person name="Wang D."/>
            <person name="Liang C."/>
        </authorList>
    </citation>
    <scope>NUCLEOTIDE SEQUENCE [LARGE SCALE GENOMIC DNA]</scope>
    <source>
        <strain evidence="3">cv. G1812</strain>
    </source>
</reference>
<evidence type="ECO:0000256" key="1">
    <source>
        <dbReference type="SAM" id="MobiDB-lite"/>
    </source>
</evidence>
<name>A0A8R7TDN6_TRIUA</name>
<reference evidence="3" key="3">
    <citation type="submission" date="2022-06" db="UniProtKB">
        <authorList>
            <consortium name="EnsemblPlants"/>
        </authorList>
    </citation>
    <scope>IDENTIFICATION</scope>
</reference>
<accession>A0A8R7TDN6</accession>
<feature type="transmembrane region" description="Helical" evidence="2">
    <location>
        <begin position="12"/>
        <end position="32"/>
    </location>
</feature>
<reference evidence="4" key="1">
    <citation type="journal article" date="2013" name="Nature">
        <title>Draft genome of the wheat A-genome progenitor Triticum urartu.</title>
        <authorList>
            <person name="Ling H.Q."/>
            <person name="Zhao S."/>
            <person name="Liu D."/>
            <person name="Wang J."/>
            <person name="Sun H."/>
            <person name="Zhang C."/>
            <person name="Fan H."/>
            <person name="Li D."/>
            <person name="Dong L."/>
            <person name="Tao Y."/>
            <person name="Gao C."/>
            <person name="Wu H."/>
            <person name="Li Y."/>
            <person name="Cui Y."/>
            <person name="Guo X."/>
            <person name="Zheng S."/>
            <person name="Wang B."/>
            <person name="Yu K."/>
            <person name="Liang Q."/>
            <person name="Yang W."/>
            <person name="Lou X."/>
            <person name="Chen J."/>
            <person name="Feng M."/>
            <person name="Jian J."/>
            <person name="Zhang X."/>
            <person name="Luo G."/>
            <person name="Jiang Y."/>
            <person name="Liu J."/>
            <person name="Wang Z."/>
            <person name="Sha Y."/>
            <person name="Zhang B."/>
            <person name="Wu H."/>
            <person name="Tang D."/>
            <person name="Shen Q."/>
            <person name="Xue P."/>
            <person name="Zou S."/>
            <person name="Wang X."/>
            <person name="Liu X."/>
            <person name="Wang F."/>
            <person name="Yang Y."/>
            <person name="An X."/>
            <person name="Dong Z."/>
            <person name="Zhang K."/>
            <person name="Zhang X."/>
            <person name="Luo M.C."/>
            <person name="Dvorak J."/>
            <person name="Tong Y."/>
            <person name="Wang J."/>
            <person name="Yang H."/>
            <person name="Li Z."/>
            <person name="Wang D."/>
            <person name="Zhang A."/>
            <person name="Wang J."/>
        </authorList>
    </citation>
    <scope>NUCLEOTIDE SEQUENCE</scope>
    <source>
        <strain evidence="4">cv. G1812</strain>
    </source>
</reference>
<keyword evidence="2" id="KW-1133">Transmembrane helix</keyword>
<keyword evidence="4" id="KW-1185">Reference proteome</keyword>
<sequence>MGRPHPPSSSHTAATLIFPSIPRVFSPLALALPRRSNGRRRRSRREILPPIRIRHLLPPRRGRQGRLPLRAGGPLEAAPLLPSPRPPRPKVAAGDEQRLLGVADAHAQRHGLGAHDVAPRRPGSRRFLLDLRRSLRSVRMEVTDEDACYFFTNRISFALSNAHG</sequence>
<feature type="region of interest" description="Disordered" evidence="1">
    <location>
        <begin position="57"/>
        <end position="93"/>
    </location>
</feature>